<dbReference type="InterPro" id="IPR036005">
    <property type="entry name" value="Creatinase/aminopeptidase-like"/>
</dbReference>
<reference evidence="8" key="1">
    <citation type="journal article" date="2014" name="PLoS ONE">
        <title>Transcriptome-Based Identification of ABC Transporters in the Western Tarnished Plant Bug Lygus hesperus.</title>
        <authorList>
            <person name="Hull J.J."/>
            <person name="Chaney K."/>
            <person name="Geib S.M."/>
            <person name="Fabrick J.A."/>
            <person name="Brent C.S."/>
            <person name="Walsh D."/>
            <person name="Lavine L.C."/>
        </authorList>
    </citation>
    <scope>NUCLEOTIDE SEQUENCE</scope>
</reference>
<protein>
    <submittedName>
        <fullName evidence="8">Xaa-Pro dipeptidase</fullName>
    </submittedName>
</protein>
<evidence type="ECO:0000313" key="8">
    <source>
        <dbReference type="EMBL" id="JAG37722.1"/>
    </source>
</evidence>
<keyword evidence="5" id="KW-0482">Metalloprotease</keyword>
<gene>
    <name evidence="8" type="primary">Pepd_0</name>
    <name evidence="8" type="ORF">CM83_4557</name>
</gene>
<evidence type="ECO:0000256" key="4">
    <source>
        <dbReference type="ARBA" id="ARBA00022801"/>
    </source>
</evidence>
<evidence type="ECO:0000256" key="3">
    <source>
        <dbReference type="ARBA" id="ARBA00022723"/>
    </source>
</evidence>
<dbReference type="EMBL" id="GBHO01005882">
    <property type="protein sequence ID" value="JAG37722.1"/>
    <property type="molecule type" value="Transcribed_RNA"/>
</dbReference>
<organism evidence="8">
    <name type="scientific">Lygus hesperus</name>
    <name type="common">Western plant bug</name>
    <dbReference type="NCBI Taxonomy" id="30085"/>
    <lineage>
        <taxon>Eukaryota</taxon>
        <taxon>Metazoa</taxon>
        <taxon>Ecdysozoa</taxon>
        <taxon>Arthropoda</taxon>
        <taxon>Hexapoda</taxon>
        <taxon>Insecta</taxon>
        <taxon>Pterygota</taxon>
        <taxon>Neoptera</taxon>
        <taxon>Paraneoptera</taxon>
        <taxon>Hemiptera</taxon>
        <taxon>Heteroptera</taxon>
        <taxon>Panheteroptera</taxon>
        <taxon>Cimicomorpha</taxon>
        <taxon>Miridae</taxon>
        <taxon>Mirini</taxon>
        <taxon>Lygus</taxon>
    </lineage>
</organism>
<evidence type="ECO:0000256" key="2">
    <source>
        <dbReference type="ARBA" id="ARBA00022670"/>
    </source>
</evidence>
<sequence length="163" mass="18180">MELYIGSLFMPHGLGHFMGLDVHDVGGFVDATERPTELGLRWLRTNRVLEKNMVITVEPGIYFNRPWIISQLDANPAIAQYINMPVLETFWNFGGVRIEDDVLITEQGYEILSKLLPVTVSDIELVTQGACRRCKCDSITDKGCNASCCRCTDNANTTCNASC</sequence>
<reference evidence="8" key="2">
    <citation type="submission" date="2014-07" db="EMBL/GenBank/DDBJ databases">
        <authorList>
            <person name="Hull J."/>
        </authorList>
    </citation>
    <scope>NUCLEOTIDE SEQUENCE</scope>
</reference>
<keyword evidence="6" id="KW-0464">Manganese</keyword>
<dbReference type="Gene3D" id="3.90.230.10">
    <property type="entry name" value="Creatinase/methionine aminopeptidase superfamily"/>
    <property type="match status" value="1"/>
</dbReference>
<dbReference type="PANTHER" id="PTHR48480">
    <property type="match status" value="1"/>
</dbReference>
<evidence type="ECO:0000259" key="7">
    <source>
        <dbReference type="Pfam" id="PF00557"/>
    </source>
</evidence>
<dbReference type="Pfam" id="PF00557">
    <property type="entry name" value="Peptidase_M24"/>
    <property type="match status" value="1"/>
</dbReference>
<dbReference type="GO" id="GO:0006508">
    <property type="term" value="P:proteolysis"/>
    <property type="evidence" value="ECO:0007669"/>
    <property type="project" value="UniProtKB-KW"/>
</dbReference>
<evidence type="ECO:0000256" key="1">
    <source>
        <dbReference type="ARBA" id="ARBA00001936"/>
    </source>
</evidence>
<dbReference type="InterPro" id="IPR052433">
    <property type="entry name" value="X-Pro_dipept-like"/>
</dbReference>
<keyword evidence="4" id="KW-0378">Hydrolase</keyword>
<proteinExistence type="predicted"/>
<dbReference type="PANTHER" id="PTHR48480:SF2">
    <property type="entry name" value="PEPTIDASE D"/>
    <property type="match status" value="1"/>
</dbReference>
<evidence type="ECO:0000256" key="6">
    <source>
        <dbReference type="ARBA" id="ARBA00023211"/>
    </source>
</evidence>
<dbReference type="AlphaFoldDB" id="A0A0A9YXJ8"/>
<feature type="domain" description="Peptidase M24" evidence="7">
    <location>
        <begin position="9"/>
        <end position="106"/>
    </location>
</feature>
<keyword evidence="2" id="KW-0645">Protease</keyword>
<keyword evidence="3" id="KW-0479">Metal-binding</keyword>
<comment type="cofactor">
    <cofactor evidence="1">
        <name>Mn(2+)</name>
        <dbReference type="ChEBI" id="CHEBI:29035"/>
    </cofactor>
</comment>
<dbReference type="InterPro" id="IPR000994">
    <property type="entry name" value="Pept_M24"/>
</dbReference>
<name>A0A0A9YXJ8_LYGHE</name>
<dbReference type="GO" id="GO:0046872">
    <property type="term" value="F:metal ion binding"/>
    <property type="evidence" value="ECO:0007669"/>
    <property type="project" value="UniProtKB-KW"/>
</dbReference>
<dbReference type="GO" id="GO:0008237">
    <property type="term" value="F:metallopeptidase activity"/>
    <property type="evidence" value="ECO:0007669"/>
    <property type="project" value="UniProtKB-KW"/>
</dbReference>
<accession>A0A0A9YXJ8</accession>
<feature type="non-terminal residue" evidence="8">
    <location>
        <position position="163"/>
    </location>
</feature>
<evidence type="ECO:0000256" key="5">
    <source>
        <dbReference type="ARBA" id="ARBA00023049"/>
    </source>
</evidence>
<dbReference type="SUPFAM" id="SSF55920">
    <property type="entry name" value="Creatinase/aminopeptidase"/>
    <property type="match status" value="1"/>
</dbReference>